<dbReference type="InterPro" id="IPR053717">
    <property type="entry name" value="MerB_lyase_sf"/>
</dbReference>
<proteinExistence type="inferred from homology"/>
<feature type="domain" description="Alkylmercury lyase helix-turn-helix" evidence="10">
    <location>
        <begin position="22"/>
        <end position="78"/>
    </location>
</feature>
<dbReference type="InterPro" id="IPR036390">
    <property type="entry name" value="WH_DNA-bd_sf"/>
</dbReference>
<dbReference type="SUPFAM" id="SSF160387">
    <property type="entry name" value="NosL/MerB-like"/>
    <property type="match status" value="1"/>
</dbReference>
<dbReference type="InterPro" id="IPR004927">
    <property type="entry name" value="MerB"/>
</dbReference>
<dbReference type="InterPro" id="IPR024259">
    <property type="entry name" value="MerB_HTH_dom"/>
</dbReference>
<comment type="similarity">
    <text evidence="2">Belongs to the MerB family.</text>
</comment>
<evidence type="ECO:0000256" key="6">
    <source>
        <dbReference type="ARBA" id="ARBA00022914"/>
    </source>
</evidence>
<evidence type="ECO:0000256" key="2">
    <source>
        <dbReference type="ARBA" id="ARBA00009443"/>
    </source>
</evidence>
<evidence type="ECO:0000256" key="9">
    <source>
        <dbReference type="ARBA" id="ARBA00031271"/>
    </source>
</evidence>
<dbReference type="STRING" id="490629.SAMN05216266_13166"/>
<evidence type="ECO:0000256" key="3">
    <source>
        <dbReference type="ARBA" id="ARBA00013237"/>
    </source>
</evidence>
<gene>
    <name evidence="11" type="ORF">SAMN05216266_13166</name>
</gene>
<dbReference type="PRINTS" id="PR01699">
    <property type="entry name" value="ORGNOHGLYASE"/>
</dbReference>
<dbReference type="Pfam" id="PF12324">
    <property type="entry name" value="HTH_15"/>
    <property type="match status" value="1"/>
</dbReference>
<dbReference type="Proteomes" id="UP000243799">
    <property type="component" value="Unassembled WGS sequence"/>
</dbReference>
<protein>
    <recommendedName>
        <fullName evidence="4">Alkylmercury lyase</fullName>
        <ecNumber evidence="3">4.99.1.2</ecNumber>
    </recommendedName>
    <alternativeName>
        <fullName evidence="9">Organomercurial lyase</fullName>
    </alternativeName>
</protein>
<name>A0A1I1CL81_9PSEU</name>
<accession>A0A1I1CL81</accession>
<dbReference type="OrthoDB" id="7185309at2"/>
<dbReference type="NCBIfam" id="NF033555">
    <property type="entry name" value="lyase_MerB"/>
    <property type="match status" value="1"/>
</dbReference>
<keyword evidence="5" id="KW-0475">Mercuric resistance</keyword>
<dbReference type="RefSeq" id="WP_091679209.1">
    <property type="nucleotide sequence ID" value="NZ_FOKG01000031.1"/>
</dbReference>
<keyword evidence="6" id="KW-0476">Mercury</keyword>
<keyword evidence="7 11" id="KW-0456">Lyase</keyword>
<sequence length="213" mass="23374">MTNDIQTLASTMDSVFSRQDSPTGWLWHPLLLLLSRGEPVTIPDLAITTGRAEEEVKQAMEQLPDTEYDDTGRIVGYGVTLRPTQHRFTLDGRQLYTWCALDTLIFPTILGRPAQVESPCHTTGQPIRATVEPDQVTAVDPETAVVSIVIPADLTSVRGSFCNHVHFFTDTHAAQPWLDQHPDGTVLPVADSYQLGRQLDTTGCDTSEPGACC</sequence>
<dbReference type="AlphaFoldDB" id="A0A1I1CL81"/>
<comment type="catalytic activity">
    <reaction evidence="1">
        <text>an alkylmercury + H(+) = an alkane + Hg(2+)</text>
        <dbReference type="Rhea" id="RHEA:18777"/>
        <dbReference type="ChEBI" id="CHEBI:15378"/>
        <dbReference type="ChEBI" id="CHEBI:16793"/>
        <dbReference type="ChEBI" id="CHEBI:18310"/>
        <dbReference type="ChEBI" id="CHEBI:83725"/>
        <dbReference type="EC" id="4.99.1.2"/>
    </reaction>
</comment>
<organism evidence="11 12">
    <name type="scientific">Amycolatopsis marina</name>
    <dbReference type="NCBI Taxonomy" id="490629"/>
    <lineage>
        <taxon>Bacteria</taxon>
        <taxon>Bacillati</taxon>
        <taxon>Actinomycetota</taxon>
        <taxon>Actinomycetes</taxon>
        <taxon>Pseudonocardiales</taxon>
        <taxon>Pseudonocardiaceae</taxon>
        <taxon>Amycolatopsis</taxon>
    </lineage>
</organism>
<evidence type="ECO:0000256" key="1">
    <source>
        <dbReference type="ARBA" id="ARBA00000165"/>
    </source>
</evidence>
<dbReference type="Pfam" id="PF03243">
    <property type="entry name" value="MerB"/>
    <property type="match status" value="1"/>
</dbReference>
<dbReference type="Gene3D" id="3.30.450.410">
    <property type="match status" value="1"/>
</dbReference>
<evidence type="ECO:0000313" key="11">
    <source>
        <dbReference type="EMBL" id="SFB62796.1"/>
    </source>
</evidence>
<evidence type="ECO:0000256" key="4">
    <source>
        <dbReference type="ARBA" id="ARBA00018180"/>
    </source>
</evidence>
<dbReference type="PIRSF" id="PIRSF001458">
    <property type="entry name" value="MerB"/>
    <property type="match status" value="1"/>
</dbReference>
<evidence type="ECO:0000256" key="7">
    <source>
        <dbReference type="ARBA" id="ARBA00023239"/>
    </source>
</evidence>
<keyword evidence="12" id="KW-1185">Reference proteome</keyword>
<dbReference type="EMBL" id="FOKG01000031">
    <property type="protein sequence ID" value="SFB62796.1"/>
    <property type="molecule type" value="Genomic_DNA"/>
</dbReference>
<evidence type="ECO:0000256" key="8">
    <source>
        <dbReference type="ARBA" id="ARBA00025326"/>
    </source>
</evidence>
<evidence type="ECO:0000313" key="12">
    <source>
        <dbReference type="Proteomes" id="UP000243799"/>
    </source>
</evidence>
<dbReference type="GO" id="GO:0046689">
    <property type="term" value="P:response to mercury ion"/>
    <property type="evidence" value="ECO:0007669"/>
    <property type="project" value="UniProtKB-KW"/>
</dbReference>
<dbReference type="GO" id="GO:0018836">
    <property type="term" value="F:alkylmercury lyase activity"/>
    <property type="evidence" value="ECO:0007669"/>
    <property type="project" value="UniProtKB-EC"/>
</dbReference>
<dbReference type="SUPFAM" id="SSF46785">
    <property type="entry name" value="Winged helix' DNA-binding domain"/>
    <property type="match status" value="1"/>
</dbReference>
<dbReference type="NCBIfam" id="NF009710">
    <property type="entry name" value="PRK13239.1"/>
    <property type="match status" value="1"/>
</dbReference>
<evidence type="ECO:0000256" key="5">
    <source>
        <dbReference type="ARBA" id="ARBA00022466"/>
    </source>
</evidence>
<evidence type="ECO:0000259" key="10">
    <source>
        <dbReference type="Pfam" id="PF12324"/>
    </source>
</evidence>
<reference evidence="12" key="1">
    <citation type="submission" date="2016-10" db="EMBL/GenBank/DDBJ databases">
        <authorList>
            <person name="Varghese N."/>
            <person name="Submissions S."/>
        </authorList>
    </citation>
    <scope>NUCLEOTIDE SEQUENCE [LARGE SCALE GENOMIC DNA]</scope>
    <source>
        <strain evidence="12">CGMCC 4.3568</strain>
    </source>
</reference>
<dbReference type="EC" id="4.99.1.2" evidence="3"/>
<comment type="function">
    <text evidence="8">Cleaves the carbon-mercury bond of organomercurials such as phenylmercuric acetate. One product is Hg(2+), which is subsequently detoxified by the mercuric reductase.</text>
</comment>